<dbReference type="InterPro" id="IPR050331">
    <property type="entry name" value="Zinc_finger"/>
</dbReference>
<dbReference type="PROSITE" id="PS00028">
    <property type="entry name" value="ZINC_FINGER_C2H2_1"/>
    <property type="match status" value="4"/>
</dbReference>
<keyword evidence="2" id="KW-0479">Metal-binding</keyword>
<evidence type="ECO:0000256" key="1">
    <source>
        <dbReference type="ARBA" id="ARBA00004123"/>
    </source>
</evidence>
<dbReference type="OrthoDB" id="6077919at2759"/>
<dbReference type="Proteomes" id="UP000807504">
    <property type="component" value="Unassembled WGS sequence"/>
</dbReference>
<dbReference type="SMART" id="SM00355">
    <property type="entry name" value="ZnF_C2H2"/>
    <property type="match status" value="4"/>
</dbReference>
<keyword evidence="5" id="KW-0862">Zinc</keyword>
<dbReference type="FunFam" id="3.30.160.60:FF:000446">
    <property type="entry name" value="Zinc finger protein"/>
    <property type="match status" value="1"/>
</dbReference>
<evidence type="ECO:0000256" key="5">
    <source>
        <dbReference type="ARBA" id="ARBA00022833"/>
    </source>
</evidence>
<feature type="domain" description="C2H2-type" evidence="8">
    <location>
        <begin position="125"/>
        <end position="152"/>
    </location>
</feature>
<keyword evidence="4 7" id="KW-0863">Zinc-finger</keyword>
<dbReference type="GO" id="GO:0008270">
    <property type="term" value="F:zinc ion binding"/>
    <property type="evidence" value="ECO:0007669"/>
    <property type="project" value="UniProtKB-KW"/>
</dbReference>
<organism evidence="9 10">
    <name type="scientific">Argiope bruennichi</name>
    <name type="common">Wasp spider</name>
    <name type="synonym">Aranea bruennichi</name>
    <dbReference type="NCBI Taxonomy" id="94029"/>
    <lineage>
        <taxon>Eukaryota</taxon>
        <taxon>Metazoa</taxon>
        <taxon>Ecdysozoa</taxon>
        <taxon>Arthropoda</taxon>
        <taxon>Chelicerata</taxon>
        <taxon>Arachnida</taxon>
        <taxon>Araneae</taxon>
        <taxon>Araneomorphae</taxon>
        <taxon>Entelegynae</taxon>
        <taxon>Araneoidea</taxon>
        <taxon>Araneidae</taxon>
        <taxon>Argiope</taxon>
    </lineage>
</organism>
<protein>
    <submittedName>
        <fullName evidence="9">Zinc finger protein 25 like protein</fullName>
    </submittedName>
</protein>
<dbReference type="EMBL" id="JABXBU010000012">
    <property type="protein sequence ID" value="KAF8789206.1"/>
    <property type="molecule type" value="Genomic_DNA"/>
</dbReference>
<dbReference type="InterPro" id="IPR013087">
    <property type="entry name" value="Znf_C2H2_type"/>
</dbReference>
<dbReference type="GO" id="GO:0010468">
    <property type="term" value="P:regulation of gene expression"/>
    <property type="evidence" value="ECO:0007669"/>
    <property type="project" value="TreeGrafter"/>
</dbReference>
<feature type="domain" description="C2H2-type" evidence="8">
    <location>
        <begin position="183"/>
        <end position="210"/>
    </location>
</feature>
<accession>A0A8T0FDK8</accession>
<evidence type="ECO:0000256" key="4">
    <source>
        <dbReference type="ARBA" id="ARBA00022771"/>
    </source>
</evidence>
<evidence type="ECO:0000256" key="6">
    <source>
        <dbReference type="ARBA" id="ARBA00023242"/>
    </source>
</evidence>
<name>A0A8T0FDK8_ARGBR</name>
<evidence type="ECO:0000313" key="10">
    <source>
        <dbReference type="Proteomes" id="UP000807504"/>
    </source>
</evidence>
<comment type="caution">
    <text evidence="9">The sequence shown here is derived from an EMBL/GenBank/DDBJ whole genome shotgun (WGS) entry which is preliminary data.</text>
</comment>
<proteinExistence type="predicted"/>
<dbReference type="Pfam" id="PF00096">
    <property type="entry name" value="zf-C2H2"/>
    <property type="match status" value="2"/>
</dbReference>
<dbReference type="SUPFAM" id="SSF57667">
    <property type="entry name" value="beta-beta-alpha zinc fingers"/>
    <property type="match status" value="2"/>
</dbReference>
<feature type="domain" description="C2H2-type" evidence="8">
    <location>
        <begin position="96"/>
        <end position="123"/>
    </location>
</feature>
<dbReference type="PANTHER" id="PTHR16515:SF49">
    <property type="entry name" value="GASTRULA ZINC FINGER PROTEIN XLCGF49.1-LIKE-RELATED"/>
    <property type="match status" value="1"/>
</dbReference>
<evidence type="ECO:0000259" key="8">
    <source>
        <dbReference type="PROSITE" id="PS50157"/>
    </source>
</evidence>
<keyword evidence="10" id="KW-1185">Reference proteome</keyword>
<sequence>MFKAIKRLITSGLRPHSCKLCNNCYVCHECLRERNQIRQCCFGVTEEELDVLHEELKNNFSLLYPIRKHSINADTNSSRADDSECCADATDWSNDFQCNICGKSFKTEFTLTRHFNAHAKVGEKFKCQTCNKCFAINRDLQRHCKIHRDVENKSRVCMYCEKEFSSWYYLKIHMRRHTGERPFRCELCNSAYTTQAILNIHYKTHAIKRNAYNESSTNELSDSELETLEDENDSFNEQESFDLESFELKKSNSLMSDDQDFISTLSDPFNLDDDFDDEISQRNIDLSLDKDLNLETSFEEDISMQQCYKAPLVIKLKPSV</sequence>
<reference evidence="9" key="1">
    <citation type="journal article" date="2020" name="bioRxiv">
        <title>Chromosome-level reference genome of the European wasp spider Argiope bruennichi: a resource for studies on range expansion and evolutionary adaptation.</title>
        <authorList>
            <person name="Sheffer M.M."/>
            <person name="Hoppe A."/>
            <person name="Krehenwinkel H."/>
            <person name="Uhl G."/>
            <person name="Kuss A.W."/>
            <person name="Jensen L."/>
            <person name="Jensen C."/>
            <person name="Gillespie R.G."/>
            <person name="Hoff K.J."/>
            <person name="Prost S."/>
        </authorList>
    </citation>
    <scope>NUCLEOTIDE SEQUENCE</scope>
</reference>
<feature type="domain" description="C2H2-type" evidence="8">
    <location>
        <begin position="155"/>
        <end position="182"/>
    </location>
</feature>
<dbReference type="InterPro" id="IPR036236">
    <property type="entry name" value="Znf_C2H2_sf"/>
</dbReference>
<dbReference type="GO" id="GO:0005634">
    <property type="term" value="C:nucleus"/>
    <property type="evidence" value="ECO:0007669"/>
    <property type="project" value="UniProtKB-SubCell"/>
</dbReference>
<dbReference type="Gene3D" id="3.30.160.60">
    <property type="entry name" value="Classic Zinc Finger"/>
    <property type="match status" value="3"/>
</dbReference>
<dbReference type="PROSITE" id="PS50157">
    <property type="entry name" value="ZINC_FINGER_C2H2_2"/>
    <property type="match status" value="4"/>
</dbReference>
<evidence type="ECO:0000313" key="9">
    <source>
        <dbReference type="EMBL" id="KAF8789206.1"/>
    </source>
</evidence>
<dbReference type="AlphaFoldDB" id="A0A8T0FDK8"/>
<dbReference type="PANTHER" id="PTHR16515">
    <property type="entry name" value="PR DOMAIN ZINC FINGER PROTEIN"/>
    <property type="match status" value="1"/>
</dbReference>
<keyword evidence="6" id="KW-0539">Nucleus</keyword>
<evidence type="ECO:0000256" key="7">
    <source>
        <dbReference type="PROSITE-ProRule" id="PRU00042"/>
    </source>
</evidence>
<evidence type="ECO:0000256" key="3">
    <source>
        <dbReference type="ARBA" id="ARBA00022737"/>
    </source>
</evidence>
<evidence type="ECO:0000256" key="2">
    <source>
        <dbReference type="ARBA" id="ARBA00022723"/>
    </source>
</evidence>
<gene>
    <name evidence="9" type="ORF">HNY73_007165</name>
</gene>
<keyword evidence="3" id="KW-0677">Repeat</keyword>
<comment type="subcellular location">
    <subcellularLocation>
        <location evidence="1">Nucleus</location>
    </subcellularLocation>
</comment>
<reference evidence="9" key="2">
    <citation type="submission" date="2020-06" db="EMBL/GenBank/DDBJ databases">
        <authorList>
            <person name="Sheffer M."/>
        </authorList>
    </citation>
    <scope>NUCLEOTIDE SEQUENCE</scope>
</reference>